<gene>
    <name evidence="1" type="ORF">AMJ40_03635</name>
</gene>
<evidence type="ECO:0008006" key="3">
    <source>
        <dbReference type="Google" id="ProtNLM"/>
    </source>
</evidence>
<comment type="caution">
    <text evidence="1">The sequence shown here is derived from an EMBL/GenBank/DDBJ whole genome shotgun (WGS) entry which is preliminary data.</text>
</comment>
<evidence type="ECO:0000313" key="1">
    <source>
        <dbReference type="EMBL" id="KPJ50170.1"/>
    </source>
</evidence>
<reference evidence="1 2" key="1">
    <citation type="journal article" date="2015" name="Microbiome">
        <title>Genomic resolution of linkages in carbon, nitrogen, and sulfur cycling among widespread estuary sediment bacteria.</title>
        <authorList>
            <person name="Baker B.J."/>
            <person name="Lazar C.S."/>
            <person name="Teske A.P."/>
            <person name="Dick G.J."/>
        </authorList>
    </citation>
    <scope>NUCLEOTIDE SEQUENCE [LARGE SCALE GENOMIC DNA]</scope>
    <source>
        <strain evidence="1">DG_26</strain>
    </source>
</reference>
<dbReference type="AlphaFoldDB" id="A0A0S7WJ19"/>
<protein>
    <recommendedName>
        <fullName evidence="3">POTRA domain-containing protein</fullName>
    </recommendedName>
</protein>
<dbReference type="EMBL" id="LIZT01000029">
    <property type="protein sequence ID" value="KPJ50170.1"/>
    <property type="molecule type" value="Genomic_DNA"/>
</dbReference>
<accession>A0A0S7WJ19</accession>
<dbReference type="Proteomes" id="UP000051124">
    <property type="component" value="Unassembled WGS sequence"/>
</dbReference>
<sequence length="211" mass="24744">MRLILLGSLLFLLILAGISWGVKKFKALSLFRIDEVELKGDVEIDVSPLVGRNIFELSVDEIRGRYETEQVKLVRAKRRFPRKVVIEVERRKPFLLLEHKKTYEVDVEGYILGPTKRRDLPMVKLMGEEKPLEVWKARCRQVIDVVHLLRDDSSLREMRLCENDLIVMADQKIRLGADDWTVKLRKLNHVNLEKLGTCEIDLRFRDQIVIK</sequence>
<evidence type="ECO:0000313" key="2">
    <source>
        <dbReference type="Proteomes" id="UP000051124"/>
    </source>
</evidence>
<name>A0A0S7WJ19_UNCT6</name>
<organism evidence="1 2">
    <name type="scientific">candidate division TA06 bacterium DG_26</name>
    <dbReference type="NCBI Taxonomy" id="1703771"/>
    <lineage>
        <taxon>Bacteria</taxon>
        <taxon>Bacteria division TA06</taxon>
    </lineage>
</organism>
<proteinExistence type="predicted"/>